<evidence type="ECO:0000313" key="6">
    <source>
        <dbReference type="Proteomes" id="UP001152320"/>
    </source>
</evidence>
<protein>
    <recommendedName>
        <fullName evidence="3">Gamma-glutamylcyclotransferase family protein</fullName>
    </recommendedName>
</protein>
<evidence type="ECO:0000259" key="4">
    <source>
        <dbReference type="Pfam" id="PF06094"/>
    </source>
</evidence>
<comment type="caution">
    <text evidence="5">The sequence shown here is derived from an EMBL/GenBank/DDBJ whole genome shotgun (WGS) entry which is preliminary data.</text>
</comment>
<dbReference type="OrthoDB" id="113620at2759"/>
<dbReference type="GO" id="GO:0005829">
    <property type="term" value="C:cytosol"/>
    <property type="evidence" value="ECO:0007669"/>
    <property type="project" value="TreeGrafter"/>
</dbReference>
<evidence type="ECO:0000313" key="5">
    <source>
        <dbReference type="EMBL" id="KAJ8036409.1"/>
    </source>
</evidence>
<proteinExistence type="inferred from homology"/>
<dbReference type="Gene3D" id="3.10.490.10">
    <property type="entry name" value="Gamma-glutamyl cyclotransferase-like"/>
    <property type="match status" value="1"/>
</dbReference>
<dbReference type="InterPro" id="IPR039126">
    <property type="entry name" value="GGACT"/>
</dbReference>
<dbReference type="PANTHER" id="PTHR12510">
    <property type="entry name" value="TROPONIN C-AKIN-1 PROTEIN"/>
    <property type="match status" value="1"/>
</dbReference>
<dbReference type="Proteomes" id="UP001152320">
    <property type="component" value="Chromosome 9"/>
</dbReference>
<comment type="similarity">
    <text evidence="1 3">Belongs to the gamma-glutamylcyclotransferase family.</text>
</comment>
<dbReference type="InterPro" id="IPR036568">
    <property type="entry name" value="GGCT-like_sf"/>
</dbReference>
<feature type="active site" description="Proton acceptor" evidence="2">
    <location>
        <position position="105"/>
    </location>
</feature>
<accession>A0A9Q1C1I6</accession>
<evidence type="ECO:0000256" key="3">
    <source>
        <dbReference type="RuleBase" id="RU367036"/>
    </source>
</evidence>
<dbReference type="Pfam" id="PF06094">
    <property type="entry name" value="GGACT"/>
    <property type="match status" value="1"/>
</dbReference>
<gene>
    <name evidence="5" type="ORF">HOLleu_20370</name>
</gene>
<dbReference type="CDD" id="cd06661">
    <property type="entry name" value="GGCT_like"/>
    <property type="match status" value="1"/>
</dbReference>
<reference evidence="5" key="1">
    <citation type="submission" date="2021-10" db="EMBL/GenBank/DDBJ databases">
        <title>Tropical sea cucumber genome reveals ecological adaptation and Cuvierian tubules defense mechanism.</title>
        <authorList>
            <person name="Chen T."/>
        </authorList>
    </citation>
    <scope>NUCLEOTIDE SEQUENCE</scope>
    <source>
        <strain evidence="5">Nanhai2018</strain>
        <tissue evidence="5">Muscle</tissue>
    </source>
</reference>
<dbReference type="InterPro" id="IPR009288">
    <property type="entry name" value="AIG2-like_dom"/>
</dbReference>
<dbReference type="GO" id="GO:0061929">
    <property type="term" value="F:gamma-glutamylaminecyclotransferase activity"/>
    <property type="evidence" value="ECO:0007669"/>
    <property type="project" value="InterPro"/>
</dbReference>
<organism evidence="5 6">
    <name type="scientific">Holothuria leucospilota</name>
    <name type="common">Black long sea cucumber</name>
    <name type="synonym">Mertensiothuria leucospilota</name>
    <dbReference type="NCBI Taxonomy" id="206669"/>
    <lineage>
        <taxon>Eukaryota</taxon>
        <taxon>Metazoa</taxon>
        <taxon>Echinodermata</taxon>
        <taxon>Eleutherozoa</taxon>
        <taxon>Echinozoa</taxon>
        <taxon>Holothuroidea</taxon>
        <taxon>Aspidochirotacea</taxon>
        <taxon>Aspidochirotida</taxon>
        <taxon>Holothuriidae</taxon>
        <taxon>Holothuria</taxon>
    </lineage>
</organism>
<dbReference type="InterPro" id="IPR013024">
    <property type="entry name" value="GGCT-like"/>
</dbReference>
<sequence length="173" mass="19642">MAHHPYVLKDTAYLSSDMSTAEGELLFVYGTLKRGQPNHNVMTDSGNGMATFVCCCQTVDKYPLVIATAANIPFLLVQKKGEGHNILGEVWEVDTKMRDTLDYFEGYPGYYDRVKIDVVKEGTAKHSEDGSNSKKLLTCWVYAIRCYSDEMLQRKHYADYDSYGEHGLPYKKE</sequence>
<name>A0A9Q1C1I6_HOLLE</name>
<dbReference type="AlphaFoldDB" id="A0A9Q1C1I6"/>
<dbReference type="EMBL" id="JAIZAY010000009">
    <property type="protein sequence ID" value="KAJ8036409.1"/>
    <property type="molecule type" value="Genomic_DNA"/>
</dbReference>
<feature type="domain" description="Gamma-glutamylcyclotransferase AIG2-like" evidence="4">
    <location>
        <begin position="26"/>
        <end position="161"/>
    </location>
</feature>
<evidence type="ECO:0000256" key="2">
    <source>
        <dbReference type="PIRSR" id="PIRSR639126-1"/>
    </source>
</evidence>
<evidence type="ECO:0000256" key="1">
    <source>
        <dbReference type="ARBA" id="ARBA00008861"/>
    </source>
</evidence>
<dbReference type="SUPFAM" id="SSF110857">
    <property type="entry name" value="Gamma-glutamyl cyclotransferase-like"/>
    <property type="match status" value="1"/>
</dbReference>
<dbReference type="PANTHER" id="PTHR12510:SF4">
    <property type="entry name" value="GAMMA-GLUTAMYLAMINECYCLOTRANSFERASE"/>
    <property type="match status" value="1"/>
</dbReference>
<keyword evidence="6" id="KW-1185">Reference proteome</keyword>